<dbReference type="VEuPathDB" id="TrichDB:TVAGG3_0126550"/>
<name>A2F8T2_TRIV3</name>
<dbReference type="EMBL" id="DS113666">
    <property type="protein sequence ID" value="EAX98668.1"/>
    <property type="molecule type" value="Genomic_DNA"/>
</dbReference>
<dbReference type="SUPFAM" id="SSF51126">
    <property type="entry name" value="Pectin lyase-like"/>
    <property type="match status" value="1"/>
</dbReference>
<keyword evidence="2" id="KW-0812">Transmembrane</keyword>
<dbReference type="AlphaFoldDB" id="A2F8T2"/>
<dbReference type="InParanoid" id="A2F8T2"/>
<feature type="region of interest" description="Disordered" evidence="1">
    <location>
        <begin position="401"/>
        <end position="435"/>
    </location>
</feature>
<proteinExistence type="predicted"/>
<dbReference type="InterPro" id="IPR011050">
    <property type="entry name" value="Pectin_lyase_fold/virulence"/>
</dbReference>
<feature type="compositionally biased region" description="Basic and acidic residues" evidence="1">
    <location>
        <begin position="418"/>
        <end position="435"/>
    </location>
</feature>
<evidence type="ECO:0008006" key="5">
    <source>
        <dbReference type="Google" id="ProtNLM"/>
    </source>
</evidence>
<dbReference type="RefSeq" id="XP_001311598.1">
    <property type="nucleotide sequence ID" value="XM_001311597.1"/>
</dbReference>
<reference evidence="3" key="2">
    <citation type="journal article" date="2007" name="Science">
        <title>Draft genome sequence of the sexually transmitted pathogen Trichomonas vaginalis.</title>
        <authorList>
            <person name="Carlton J.M."/>
            <person name="Hirt R.P."/>
            <person name="Silva J.C."/>
            <person name="Delcher A.L."/>
            <person name="Schatz M."/>
            <person name="Zhao Q."/>
            <person name="Wortman J.R."/>
            <person name="Bidwell S.L."/>
            <person name="Alsmark U.C.M."/>
            <person name="Besteiro S."/>
            <person name="Sicheritz-Ponten T."/>
            <person name="Noel C.J."/>
            <person name="Dacks J.B."/>
            <person name="Foster P.G."/>
            <person name="Simillion C."/>
            <person name="Van de Peer Y."/>
            <person name="Miranda-Saavedra D."/>
            <person name="Barton G.J."/>
            <person name="Westrop G.D."/>
            <person name="Mueller S."/>
            <person name="Dessi D."/>
            <person name="Fiori P.L."/>
            <person name="Ren Q."/>
            <person name="Paulsen I."/>
            <person name="Zhang H."/>
            <person name="Bastida-Corcuera F.D."/>
            <person name="Simoes-Barbosa A."/>
            <person name="Brown M.T."/>
            <person name="Hayes R.D."/>
            <person name="Mukherjee M."/>
            <person name="Okumura C.Y."/>
            <person name="Schneider R."/>
            <person name="Smith A.J."/>
            <person name="Vanacova S."/>
            <person name="Villalvazo M."/>
            <person name="Haas B.J."/>
            <person name="Pertea M."/>
            <person name="Feldblyum T.V."/>
            <person name="Utterback T.R."/>
            <person name="Shu C.L."/>
            <person name="Osoegawa K."/>
            <person name="de Jong P.J."/>
            <person name="Hrdy I."/>
            <person name="Horvathova L."/>
            <person name="Zubacova Z."/>
            <person name="Dolezal P."/>
            <person name="Malik S.B."/>
            <person name="Logsdon J.M. Jr."/>
            <person name="Henze K."/>
            <person name="Gupta A."/>
            <person name="Wang C.C."/>
            <person name="Dunne R.L."/>
            <person name="Upcroft J.A."/>
            <person name="Upcroft P."/>
            <person name="White O."/>
            <person name="Salzberg S.L."/>
            <person name="Tang P."/>
            <person name="Chiu C.-H."/>
            <person name="Lee Y.-S."/>
            <person name="Embley T.M."/>
            <person name="Coombs G.H."/>
            <person name="Mottram J.C."/>
            <person name="Tachezy J."/>
            <person name="Fraser-Liggett C.M."/>
            <person name="Johnson P.J."/>
        </authorList>
    </citation>
    <scope>NUCLEOTIDE SEQUENCE [LARGE SCALE GENOMIC DNA]</scope>
    <source>
        <strain evidence="3">G3</strain>
    </source>
</reference>
<feature type="compositionally biased region" description="Acidic residues" evidence="1">
    <location>
        <begin position="407"/>
        <end position="417"/>
    </location>
</feature>
<dbReference type="Proteomes" id="UP000001542">
    <property type="component" value="Unassembled WGS sequence"/>
</dbReference>
<protein>
    <recommendedName>
        <fullName evidence="5">Right handed beta helix domain-containing protein</fullName>
    </recommendedName>
</protein>
<dbReference type="KEGG" id="tva:4756467"/>
<gene>
    <name evidence="3" type="ORF">TVAG_432180</name>
</gene>
<keyword evidence="2" id="KW-1133">Transmembrane helix</keyword>
<accession>A2F8T2</accession>
<feature type="transmembrane region" description="Helical" evidence="2">
    <location>
        <begin position="370"/>
        <end position="390"/>
    </location>
</feature>
<organism evidence="3 4">
    <name type="scientific">Trichomonas vaginalis (strain ATCC PRA-98 / G3)</name>
    <dbReference type="NCBI Taxonomy" id="412133"/>
    <lineage>
        <taxon>Eukaryota</taxon>
        <taxon>Metamonada</taxon>
        <taxon>Parabasalia</taxon>
        <taxon>Trichomonadida</taxon>
        <taxon>Trichomonadidae</taxon>
        <taxon>Trichomonas</taxon>
    </lineage>
</organism>
<evidence type="ECO:0000256" key="2">
    <source>
        <dbReference type="SAM" id="Phobius"/>
    </source>
</evidence>
<evidence type="ECO:0000313" key="3">
    <source>
        <dbReference type="EMBL" id="EAX98668.1"/>
    </source>
</evidence>
<keyword evidence="4" id="KW-1185">Reference proteome</keyword>
<dbReference type="VEuPathDB" id="TrichDB:TVAG_432180"/>
<reference evidence="3" key="1">
    <citation type="submission" date="2006-10" db="EMBL/GenBank/DDBJ databases">
        <authorList>
            <person name="Amadeo P."/>
            <person name="Zhao Q."/>
            <person name="Wortman J."/>
            <person name="Fraser-Liggett C."/>
            <person name="Carlton J."/>
        </authorList>
    </citation>
    <scope>NUCLEOTIDE SEQUENCE</scope>
    <source>
        <strain evidence="3">G3</strain>
    </source>
</reference>
<evidence type="ECO:0000256" key="1">
    <source>
        <dbReference type="SAM" id="MobiDB-lite"/>
    </source>
</evidence>
<dbReference type="OrthoDB" id="10669618at2759"/>
<evidence type="ECO:0000313" key="4">
    <source>
        <dbReference type="Proteomes" id="UP000001542"/>
    </source>
</evidence>
<keyword evidence="2" id="KW-0472">Membrane</keyword>
<sequence length="452" mass="50038">MNITIRAAVLSTITSRSPLFSIPSKRDVSFFRIENSKFSKSFSTIISGKSSTNYQITHSKFSDILSAAIHLDNENINGTLFKEKQKINSTVTSITHCQFLKCVQHDYFFNSVEGGAILIRGLIVDISDCVIRQCYVFQIGGAIRVSNSASISINNSLIAENNATNFCGGVSLFHVFESVIQNNNLTFNVCKGQVSALMLTRCLSSSIQNNIFFNNTAKSHASTFLEYTNATSSGLIYVSNNADIATALVVTHNSDFEVFSSYFSDLAKNPSILVSKKAKIEVTKSFFGGILKDEIVEESDGESANEECTEGQKKEIELENLTEISFHVETEEVNRNEFVPIFLGGNEHNTPLSRHTFVEEVDHGLDKSTIMIIAYAIVIMMLIVGLKMYFGGNSSDQKGVSTSIFGDESDDIEDEPENFMHDKTDPNKVGEKPELEKLVGKEVHLEEEHEIA</sequence>